<dbReference type="EMBL" id="SMLW01000381">
    <property type="protein sequence ID" value="MTI24207.1"/>
    <property type="molecule type" value="Genomic_DNA"/>
</dbReference>
<dbReference type="Pfam" id="PF00589">
    <property type="entry name" value="Phage_integrase"/>
    <property type="match status" value="1"/>
</dbReference>
<sequence>MDYSEYLQTRNYKRKTLESYLYYRDVFLKWLERENLTLETCHYTDLLSYTKALKPNRSQSNLNGHIRGVKYYYEYLQKEGAINHNPAQKLQIRGRGLQLPADLLAPEELDKLYQEHPAETLPQKRNKVLLGLIVYQGLQERELTTLEAQDINLERGTIKVKPSGKSNGRTLKLEAVQILLLQQFISEILPEMKNQNIKSFTGQLTYYLKKRYPKFKNLLHLRTCLISHWAAKKNLREVQYMAGHKNLVSTEVYKQVNLQDLKKALDQFHPLK</sequence>
<dbReference type="InterPro" id="IPR004107">
    <property type="entry name" value="Integrase_SAM-like_N"/>
</dbReference>
<feature type="domain" description="Tyr recombinase" evidence="7">
    <location>
        <begin position="98"/>
        <end position="266"/>
    </location>
</feature>
<evidence type="ECO:0000256" key="1">
    <source>
        <dbReference type="ARBA" id="ARBA00008857"/>
    </source>
</evidence>
<evidence type="ECO:0000313" key="10">
    <source>
        <dbReference type="Proteomes" id="UP000798808"/>
    </source>
</evidence>
<dbReference type="Proteomes" id="UP000798808">
    <property type="component" value="Unassembled WGS sequence"/>
</dbReference>
<comment type="similarity">
    <text evidence="1">Belongs to the 'phage' integrase family.</text>
</comment>
<dbReference type="PANTHER" id="PTHR30349:SF41">
    <property type="entry name" value="INTEGRASE_RECOMBINASE PROTEIN MJ0367-RELATED"/>
    <property type="match status" value="1"/>
</dbReference>
<dbReference type="RefSeq" id="WP_155169967.1">
    <property type="nucleotide sequence ID" value="NZ_BAAAFL010000019.1"/>
</dbReference>
<dbReference type="InterPro" id="IPR013762">
    <property type="entry name" value="Integrase-like_cat_sf"/>
</dbReference>
<name>A0ABW9RK15_9BACT</name>
<organism evidence="9 10">
    <name type="scientific">Fulvivirga kasyanovii</name>
    <dbReference type="NCBI Taxonomy" id="396812"/>
    <lineage>
        <taxon>Bacteria</taxon>
        <taxon>Pseudomonadati</taxon>
        <taxon>Bacteroidota</taxon>
        <taxon>Cytophagia</taxon>
        <taxon>Cytophagales</taxon>
        <taxon>Fulvivirgaceae</taxon>
        <taxon>Fulvivirga</taxon>
    </lineage>
</organism>
<dbReference type="Gene3D" id="1.10.150.130">
    <property type="match status" value="1"/>
</dbReference>
<keyword evidence="2" id="KW-0229">DNA integration</keyword>
<evidence type="ECO:0000259" key="8">
    <source>
        <dbReference type="PROSITE" id="PS51900"/>
    </source>
</evidence>
<dbReference type="InterPro" id="IPR002104">
    <property type="entry name" value="Integrase_catalytic"/>
</dbReference>
<accession>A0ABW9RK15</accession>
<evidence type="ECO:0000259" key="6">
    <source>
        <dbReference type="PROSITE" id="PS50934"/>
    </source>
</evidence>
<dbReference type="InterPro" id="IPR044068">
    <property type="entry name" value="CB"/>
</dbReference>
<dbReference type="InterPro" id="IPR050090">
    <property type="entry name" value="Tyrosine_recombinase_XerCD"/>
</dbReference>
<dbReference type="PROSITE" id="PS51900">
    <property type="entry name" value="CB"/>
    <property type="match status" value="1"/>
</dbReference>
<reference evidence="9 10" key="1">
    <citation type="submission" date="2019-02" db="EMBL/GenBank/DDBJ databases">
        <authorList>
            <person name="Goldberg S.R."/>
            <person name="Haltli B.A."/>
            <person name="Correa H."/>
            <person name="Russell K.G."/>
        </authorList>
    </citation>
    <scope>NUCLEOTIDE SEQUENCE [LARGE SCALE GENOMIC DNA]</scope>
    <source>
        <strain evidence="9 10">JCM 16186</strain>
    </source>
</reference>
<dbReference type="InterPro" id="IPR011010">
    <property type="entry name" value="DNA_brk_join_enz"/>
</dbReference>
<proteinExistence type="inferred from homology"/>
<comment type="caution">
    <text evidence="9">The sequence shown here is derived from an EMBL/GenBank/DDBJ whole genome shotgun (WGS) entry which is preliminary data.</text>
</comment>
<evidence type="ECO:0000256" key="2">
    <source>
        <dbReference type="ARBA" id="ARBA00022908"/>
    </source>
</evidence>
<dbReference type="InterPro" id="IPR010998">
    <property type="entry name" value="Integrase_recombinase_N"/>
</dbReference>
<keyword evidence="10" id="KW-1185">Reference proteome</keyword>
<evidence type="ECO:0000256" key="3">
    <source>
        <dbReference type="ARBA" id="ARBA00023125"/>
    </source>
</evidence>
<evidence type="ECO:0000256" key="5">
    <source>
        <dbReference type="PROSITE-ProRule" id="PRU01248"/>
    </source>
</evidence>
<dbReference type="PROSITE" id="PS51898">
    <property type="entry name" value="TYR_RECOMBINASE"/>
    <property type="match status" value="1"/>
</dbReference>
<gene>
    <name evidence="9" type="ORF">E1163_04545</name>
</gene>
<protein>
    <submittedName>
        <fullName evidence="9">Integrase</fullName>
    </submittedName>
</protein>
<dbReference type="PROSITE" id="PS50934">
    <property type="entry name" value="SWIRM"/>
    <property type="match status" value="1"/>
</dbReference>
<evidence type="ECO:0000256" key="4">
    <source>
        <dbReference type="ARBA" id="ARBA00023172"/>
    </source>
</evidence>
<evidence type="ECO:0000313" key="9">
    <source>
        <dbReference type="EMBL" id="MTI24207.1"/>
    </source>
</evidence>
<dbReference type="InterPro" id="IPR007526">
    <property type="entry name" value="SWIRM"/>
</dbReference>
<keyword evidence="3 5" id="KW-0238">DNA-binding</keyword>
<feature type="domain" description="SWIRM" evidence="6">
    <location>
        <begin position="1"/>
        <end position="93"/>
    </location>
</feature>
<dbReference type="CDD" id="cd00397">
    <property type="entry name" value="DNA_BRE_C"/>
    <property type="match status" value="1"/>
</dbReference>
<dbReference type="PANTHER" id="PTHR30349">
    <property type="entry name" value="PHAGE INTEGRASE-RELATED"/>
    <property type="match status" value="1"/>
</dbReference>
<evidence type="ECO:0000259" key="7">
    <source>
        <dbReference type="PROSITE" id="PS51898"/>
    </source>
</evidence>
<dbReference type="SUPFAM" id="SSF56349">
    <property type="entry name" value="DNA breaking-rejoining enzymes"/>
    <property type="match status" value="1"/>
</dbReference>
<dbReference type="Pfam" id="PF02899">
    <property type="entry name" value="Phage_int_SAM_1"/>
    <property type="match status" value="1"/>
</dbReference>
<keyword evidence="4" id="KW-0233">DNA recombination</keyword>
<dbReference type="Gene3D" id="1.10.443.10">
    <property type="entry name" value="Intergrase catalytic core"/>
    <property type="match status" value="1"/>
</dbReference>
<feature type="domain" description="Core-binding (CB)" evidence="8">
    <location>
        <begin position="1"/>
        <end position="77"/>
    </location>
</feature>